<gene>
    <name evidence="4" type="ORF">D9611_006072</name>
    <name evidence="3" type="ORF">D9611_006073</name>
</gene>
<organism evidence="3 5">
    <name type="scientific">Ephemerocybe angulata</name>
    <dbReference type="NCBI Taxonomy" id="980116"/>
    <lineage>
        <taxon>Eukaryota</taxon>
        <taxon>Fungi</taxon>
        <taxon>Dikarya</taxon>
        <taxon>Basidiomycota</taxon>
        <taxon>Agaricomycotina</taxon>
        <taxon>Agaricomycetes</taxon>
        <taxon>Agaricomycetidae</taxon>
        <taxon>Agaricales</taxon>
        <taxon>Agaricineae</taxon>
        <taxon>Psathyrellaceae</taxon>
        <taxon>Ephemerocybe</taxon>
    </lineage>
</organism>
<evidence type="ECO:0000313" key="5">
    <source>
        <dbReference type="Proteomes" id="UP000541558"/>
    </source>
</evidence>
<evidence type="ECO:0000259" key="2">
    <source>
        <dbReference type="Pfam" id="PF17667"/>
    </source>
</evidence>
<evidence type="ECO:0000313" key="3">
    <source>
        <dbReference type="EMBL" id="KAF5340991.1"/>
    </source>
</evidence>
<dbReference type="OrthoDB" id="5584477at2759"/>
<evidence type="ECO:0000256" key="1">
    <source>
        <dbReference type="SAM" id="MobiDB-lite"/>
    </source>
</evidence>
<dbReference type="InterPro" id="IPR011009">
    <property type="entry name" value="Kinase-like_dom_sf"/>
</dbReference>
<dbReference type="SUPFAM" id="SSF56112">
    <property type="entry name" value="Protein kinase-like (PK-like)"/>
    <property type="match status" value="1"/>
</dbReference>
<evidence type="ECO:0000313" key="4">
    <source>
        <dbReference type="EMBL" id="KAF5341062.1"/>
    </source>
</evidence>
<protein>
    <recommendedName>
        <fullName evidence="2">Fungal-type protein kinase domain-containing protein</fullName>
    </recommendedName>
</protein>
<accession>A0A8H5FLC0</accession>
<reference evidence="3 5" key="1">
    <citation type="journal article" date="2020" name="ISME J.">
        <title>Uncovering the hidden diversity of litter-decomposition mechanisms in mushroom-forming fungi.</title>
        <authorList>
            <person name="Floudas D."/>
            <person name="Bentzer J."/>
            <person name="Ahren D."/>
            <person name="Johansson T."/>
            <person name="Persson P."/>
            <person name="Tunlid A."/>
        </authorList>
    </citation>
    <scope>NUCLEOTIDE SEQUENCE [LARGE SCALE GENOMIC DNA]</scope>
    <source>
        <strain evidence="3 5">CBS 175.51</strain>
    </source>
</reference>
<sequence>MSTSNTQSTASRVQTRSQARTEGQTALSREATRPKSRTQNPTSTKPSTLPKSTPAGASHRLPKPPQPKNKPCGNVATNTVQASKHRPFTRSVAAANQDQQGAPAECAAACPDEDPRIVKEKLADQRRAAISDLHELPTVDSACLKDLYKDVASERRIETFLRKSALYDFDRNVWLFGRSSMKATMTKIAKAVVDDLGHAKGSREVVDTRETKLAHVDDPEQFSTPDICIRASGPSFSLPRGGGATGFSNASSVFNVKRDAHVCEDDVNQLAVYNRQIFFAQLNRVFCRSLLLTKSRVRLVHSDRSGGYKTEWLDINKDPYTLVRLILGLSSPREAVLGLDTSVQWTVRNGVKVSGTITTNDASQKRVKYRLAMDEPYFVSHSVRGRGTVCWVARDKAGKRILIKDAWRTDVQVPEYTFLAQAKGLTGVAQMLSVEDDRIQTRTLRPETFDIDARDFYNRTMCRVTMACYDAPLHKFKSQRQALAAVRDAIQGHWNLLQAGILHRDVSIDNILFGPDAADPGHRGVLIDLEMAVSTGGGPTSSVLTDNPMASTQFTFQANESGTEERFLIPVAHDYLDDLESFFWILCHLIYGFDGIDHAAPDAFSHKSFLGQIDNPDTMRATNRKQIYFMKEGPAVCKPPSFWSHASVELLQRFHSYLSPIVIAKFDSRAESDDAVMETLQVLYSDVHRHYADIISLFDVALEKLAQPGGDAPYNEAPAVPQAPMTPVRPNLKRTYDNPLNAPPKRQCFGIGLPL</sequence>
<dbReference type="PANTHER" id="PTHR38248">
    <property type="entry name" value="FUNK1 6"/>
    <property type="match status" value="1"/>
</dbReference>
<feature type="region of interest" description="Disordered" evidence="1">
    <location>
        <begin position="1"/>
        <end position="76"/>
    </location>
</feature>
<name>A0A8H5FLC0_9AGAR</name>
<dbReference type="AlphaFoldDB" id="A0A8H5FLC0"/>
<dbReference type="Pfam" id="PF17667">
    <property type="entry name" value="Pkinase_fungal"/>
    <property type="match status" value="2"/>
</dbReference>
<keyword evidence="5" id="KW-1185">Reference proteome</keyword>
<feature type="domain" description="Fungal-type protein kinase" evidence="2">
    <location>
        <begin position="248"/>
        <end position="436"/>
    </location>
</feature>
<dbReference type="Gene3D" id="1.10.510.10">
    <property type="entry name" value="Transferase(Phosphotransferase) domain 1"/>
    <property type="match status" value="1"/>
</dbReference>
<comment type="caution">
    <text evidence="3">The sequence shown here is derived from an EMBL/GenBank/DDBJ whole genome shotgun (WGS) entry which is preliminary data.</text>
</comment>
<feature type="domain" description="Fungal-type protein kinase" evidence="2">
    <location>
        <begin position="456"/>
        <end position="588"/>
    </location>
</feature>
<feature type="compositionally biased region" description="Low complexity" evidence="1">
    <location>
        <begin position="41"/>
        <end position="54"/>
    </location>
</feature>
<dbReference type="Proteomes" id="UP000541558">
    <property type="component" value="Unassembled WGS sequence"/>
</dbReference>
<feature type="compositionally biased region" description="Polar residues" evidence="1">
    <location>
        <begin position="1"/>
        <end position="27"/>
    </location>
</feature>
<dbReference type="EMBL" id="JAACJK010000002">
    <property type="protein sequence ID" value="KAF5341062.1"/>
    <property type="molecule type" value="Genomic_DNA"/>
</dbReference>
<dbReference type="InterPro" id="IPR040976">
    <property type="entry name" value="Pkinase_fungal"/>
</dbReference>
<dbReference type="PANTHER" id="PTHR38248:SF2">
    <property type="entry name" value="FUNK1 11"/>
    <property type="match status" value="1"/>
</dbReference>
<dbReference type="EMBL" id="JAACJK010000002">
    <property type="protein sequence ID" value="KAF5340991.1"/>
    <property type="molecule type" value="Genomic_DNA"/>
</dbReference>
<proteinExistence type="predicted"/>